<keyword evidence="4" id="KW-0175">Coiled coil</keyword>
<feature type="chain" id="PRO_5025000899" evidence="5">
    <location>
        <begin position="24"/>
        <end position="582"/>
    </location>
</feature>
<keyword evidence="2" id="KW-0677">Repeat</keyword>
<evidence type="ECO:0000256" key="5">
    <source>
        <dbReference type="SAM" id="SignalP"/>
    </source>
</evidence>
<gene>
    <name evidence="6" type="ORF">BDV25DRAFT_139389</name>
</gene>
<dbReference type="EMBL" id="ML742083">
    <property type="protein sequence ID" value="KAE8150872.1"/>
    <property type="molecule type" value="Genomic_DNA"/>
</dbReference>
<dbReference type="Gene3D" id="2.130.10.10">
    <property type="entry name" value="YVTN repeat-like/Quinoprotein amine dehydrogenase"/>
    <property type="match status" value="2"/>
</dbReference>
<evidence type="ECO:0000256" key="4">
    <source>
        <dbReference type="SAM" id="Coils"/>
    </source>
</evidence>
<feature type="coiled-coil region" evidence="4">
    <location>
        <begin position="142"/>
        <end position="169"/>
    </location>
</feature>
<dbReference type="PROSITE" id="PS50082">
    <property type="entry name" value="WD_REPEATS_2"/>
    <property type="match status" value="4"/>
</dbReference>
<evidence type="ECO:0000313" key="6">
    <source>
        <dbReference type="EMBL" id="KAE8150872.1"/>
    </source>
</evidence>
<proteinExistence type="predicted"/>
<evidence type="ECO:0000256" key="1">
    <source>
        <dbReference type="ARBA" id="ARBA00022574"/>
    </source>
</evidence>
<evidence type="ECO:0000313" key="7">
    <source>
        <dbReference type="Proteomes" id="UP000325780"/>
    </source>
</evidence>
<dbReference type="PANTHER" id="PTHR19879:SF9">
    <property type="entry name" value="TRANSCRIPTION INITIATION FACTOR TFIID SUBUNIT 5"/>
    <property type="match status" value="1"/>
</dbReference>
<dbReference type="PROSITE" id="PS00678">
    <property type="entry name" value="WD_REPEATS_1"/>
    <property type="match status" value="1"/>
</dbReference>
<dbReference type="PANTHER" id="PTHR19879">
    <property type="entry name" value="TRANSCRIPTION INITIATION FACTOR TFIID"/>
    <property type="match status" value="1"/>
</dbReference>
<sequence>MRWTPLLLSLLGANQLWTPSALADPGHCKTLEQGGTDDISDCCSGSGTGESTTVGNKYEYTCGKRLSNRGLREWSWPSAKECVGWCIQQGCTAASYIPGHNPRCIVTVEKDFTFKDESGVLGIVYKGSVESEDCAPKIEKVKEQCEAEKKKQKEDCDRQKQRIEEDLRNCNKGSEECDRRRQRAEDDLRKCNEGSRKCEDEKQRADEDLRKCNEGSKKCEDEKQRADEDLRRCNEGSKKCEDEKQRADEDLRKCEDGARECEKKKQDIDKQRQECKAENDRLKEIIQNSQQATWEPRRELNDFSMSLAFSPADGGQLVTTDAQRNVRIMDVNSDTTVESWNVGQSDTGMVSSIAMSRDGRKVLLGTHDQKVKLWDRDRGSEDTLLQETQDNTPSQVAISPDGKHMAAGLRDGRILLWDSVKKQIQISTQPGPIAGLAMTNDILATGSTDQKIKIWELGSGVSAGEISNLPADVQSIVATPDGKGLACGLKNGRITMYNIVDKTERRNIDAHKAPVNQVAFSPDGRQLASASDDGTVRIWSLTDDFIVPTSQTNKFLAVSFSSDGKYLAALTGGYKARIWGRK</sequence>
<dbReference type="InterPro" id="IPR019775">
    <property type="entry name" value="WD40_repeat_CS"/>
</dbReference>
<dbReference type="SMART" id="SM00320">
    <property type="entry name" value="WD40"/>
    <property type="match status" value="7"/>
</dbReference>
<dbReference type="InterPro" id="IPR001680">
    <property type="entry name" value="WD40_rpt"/>
</dbReference>
<dbReference type="PROSITE" id="PS50294">
    <property type="entry name" value="WD_REPEATS_REGION"/>
    <property type="match status" value="1"/>
</dbReference>
<name>A0A5N6TWV8_ASPAV</name>
<dbReference type="SUPFAM" id="SSF50978">
    <property type="entry name" value="WD40 repeat-like"/>
    <property type="match status" value="1"/>
</dbReference>
<dbReference type="InterPro" id="IPR020472">
    <property type="entry name" value="WD40_PAC1"/>
</dbReference>
<reference evidence="6 7" key="1">
    <citation type="submission" date="2019-04" db="EMBL/GenBank/DDBJ databases">
        <title>Friends and foes A comparative genomics study of 23 Aspergillus species from section Flavi.</title>
        <authorList>
            <consortium name="DOE Joint Genome Institute"/>
            <person name="Kjaerbolling I."/>
            <person name="Vesth T."/>
            <person name="Frisvad J.C."/>
            <person name="Nybo J.L."/>
            <person name="Theobald S."/>
            <person name="Kildgaard S."/>
            <person name="Isbrandt T."/>
            <person name="Kuo A."/>
            <person name="Sato A."/>
            <person name="Lyhne E.K."/>
            <person name="Kogle M.E."/>
            <person name="Wiebenga A."/>
            <person name="Kun R.S."/>
            <person name="Lubbers R.J."/>
            <person name="Makela M.R."/>
            <person name="Barry K."/>
            <person name="Chovatia M."/>
            <person name="Clum A."/>
            <person name="Daum C."/>
            <person name="Haridas S."/>
            <person name="He G."/>
            <person name="LaButti K."/>
            <person name="Lipzen A."/>
            <person name="Mondo S."/>
            <person name="Riley R."/>
            <person name="Salamov A."/>
            <person name="Simmons B.A."/>
            <person name="Magnuson J.K."/>
            <person name="Henrissat B."/>
            <person name="Mortensen U.H."/>
            <person name="Larsen T.O."/>
            <person name="Devries R.P."/>
            <person name="Grigoriev I.V."/>
            <person name="Machida M."/>
            <person name="Baker S.E."/>
            <person name="Andersen M.R."/>
        </authorList>
    </citation>
    <scope>NUCLEOTIDE SEQUENCE [LARGE SCALE GENOMIC DNA]</scope>
    <source>
        <strain evidence="6 7">IBT 18842</strain>
    </source>
</reference>
<dbReference type="Proteomes" id="UP000325780">
    <property type="component" value="Unassembled WGS sequence"/>
</dbReference>
<dbReference type="InterPro" id="IPR036322">
    <property type="entry name" value="WD40_repeat_dom_sf"/>
</dbReference>
<feature type="coiled-coil region" evidence="4">
    <location>
        <begin position="244"/>
        <end position="292"/>
    </location>
</feature>
<dbReference type="PRINTS" id="PR00320">
    <property type="entry name" value="GPROTEINBRPT"/>
</dbReference>
<keyword evidence="5" id="KW-0732">Signal</keyword>
<evidence type="ECO:0000256" key="3">
    <source>
        <dbReference type="PROSITE-ProRule" id="PRU00221"/>
    </source>
</evidence>
<protein>
    <submittedName>
        <fullName evidence="6">WD40-repeat-containing domain protein</fullName>
    </submittedName>
</protein>
<keyword evidence="7" id="KW-1185">Reference proteome</keyword>
<keyword evidence="1 3" id="KW-0853">WD repeat</keyword>
<dbReference type="CDD" id="cd22249">
    <property type="entry name" value="UDM1_RNF168_RNF169-like"/>
    <property type="match status" value="1"/>
</dbReference>
<accession>A0A5N6TWV8</accession>
<feature type="repeat" description="WD" evidence="3">
    <location>
        <begin position="386"/>
        <end position="418"/>
    </location>
</feature>
<feature type="repeat" description="WD" evidence="3">
    <location>
        <begin position="426"/>
        <end position="465"/>
    </location>
</feature>
<dbReference type="OrthoDB" id="538223at2759"/>
<feature type="signal peptide" evidence="5">
    <location>
        <begin position="1"/>
        <end position="23"/>
    </location>
</feature>
<feature type="repeat" description="WD" evidence="3">
    <location>
        <begin position="508"/>
        <end position="549"/>
    </location>
</feature>
<dbReference type="Pfam" id="PF00400">
    <property type="entry name" value="WD40"/>
    <property type="match status" value="3"/>
</dbReference>
<evidence type="ECO:0000256" key="2">
    <source>
        <dbReference type="ARBA" id="ARBA00022737"/>
    </source>
</evidence>
<feature type="repeat" description="WD" evidence="3">
    <location>
        <begin position="343"/>
        <end position="384"/>
    </location>
</feature>
<dbReference type="AlphaFoldDB" id="A0A5N6TWV8"/>
<dbReference type="InterPro" id="IPR015943">
    <property type="entry name" value="WD40/YVTN_repeat-like_dom_sf"/>
</dbReference>
<organism evidence="6 7">
    <name type="scientific">Aspergillus avenaceus</name>
    <dbReference type="NCBI Taxonomy" id="36643"/>
    <lineage>
        <taxon>Eukaryota</taxon>
        <taxon>Fungi</taxon>
        <taxon>Dikarya</taxon>
        <taxon>Ascomycota</taxon>
        <taxon>Pezizomycotina</taxon>
        <taxon>Eurotiomycetes</taxon>
        <taxon>Eurotiomycetidae</taxon>
        <taxon>Eurotiales</taxon>
        <taxon>Aspergillaceae</taxon>
        <taxon>Aspergillus</taxon>
        <taxon>Aspergillus subgen. Circumdati</taxon>
    </lineage>
</organism>